<gene>
    <name evidence="3" type="ORF">ERS852568_02026</name>
</gene>
<sequence>MYNLILLILLLGSNFNNNFLFLLLILILNNRNNCNPCSSRKQKNNTNNKSKVNVTNSNNKNNYTDIPFDYMKNISKDAAEESTFEYDSATKPYSNDEFDSYEYMDTLNKDQVNCYKDSKEYNDEYMNIAYGYPDDFYTDYETDNLKNLSEETLVNSDPIIKSNTEETTVNSDPIAKPNTEETTVNSYPIAESNTEEITVNYNYTTNSNTEYKNFKNSCTENTTVGSKQLASLLNKNYRGTTVSIIVSNLGVITGNIIFNFEPVIALKLKNNITVFINKNLVSSFF</sequence>
<evidence type="ECO:0000256" key="1">
    <source>
        <dbReference type="SAM" id="MobiDB-lite"/>
    </source>
</evidence>
<proteinExistence type="predicted"/>
<name>A0A174U1G3_9CLOT</name>
<reference evidence="3 4" key="1">
    <citation type="submission" date="2015-09" db="EMBL/GenBank/DDBJ databases">
        <authorList>
            <consortium name="Pathogen Informatics"/>
        </authorList>
    </citation>
    <scope>NUCLEOTIDE SEQUENCE [LARGE SCALE GENOMIC DNA]</scope>
    <source>
        <strain evidence="3 4">2789STDY5834956</strain>
    </source>
</reference>
<evidence type="ECO:0000313" key="3">
    <source>
        <dbReference type="EMBL" id="CUQ12849.1"/>
    </source>
</evidence>
<evidence type="ECO:0000256" key="2">
    <source>
        <dbReference type="SAM" id="Phobius"/>
    </source>
</evidence>
<feature type="compositionally biased region" description="Low complexity" evidence="1">
    <location>
        <begin position="44"/>
        <end position="58"/>
    </location>
</feature>
<keyword evidence="2" id="KW-0812">Transmembrane</keyword>
<keyword evidence="2" id="KW-1133">Transmembrane helix</keyword>
<dbReference type="RefSeq" id="WP_155499155.1">
    <property type="nucleotide sequence ID" value="NZ_CZBO01000003.1"/>
</dbReference>
<evidence type="ECO:0000313" key="4">
    <source>
        <dbReference type="Proteomes" id="UP000095563"/>
    </source>
</evidence>
<dbReference type="Proteomes" id="UP000095563">
    <property type="component" value="Unassembled WGS sequence"/>
</dbReference>
<dbReference type="EMBL" id="CZBO01000003">
    <property type="protein sequence ID" value="CUQ12849.1"/>
    <property type="molecule type" value="Genomic_DNA"/>
</dbReference>
<organism evidence="3 4">
    <name type="scientific">Clostridium baratii</name>
    <dbReference type="NCBI Taxonomy" id="1561"/>
    <lineage>
        <taxon>Bacteria</taxon>
        <taxon>Bacillati</taxon>
        <taxon>Bacillota</taxon>
        <taxon>Clostridia</taxon>
        <taxon>Eubacteriales</taxon>
        <taxon>Clostridiaceae</taxon>
        <taxon>Clostridium</taxon>
    </lineage>
</organism>
<feature type="transmembrane region" description="Helical" evidence="2">
    <location>
        <begin position="7"/>
        <end position="28"/>
    </location>
</feature>
<feature type="region of interest" description="Disordered" evidence="1">
    <location>
        <begin position="37"/>
        <end position="58"/>
    </location>
</feature>
<keyword evidence="2" id="KW-0472">Membrane</keyword>
<accession>A0A174U1G3</accession>
<dbReference type="AlphaFoldDB" id="A0A174U1G3"/>
<protein>
    <submittedName>
        <fullName evidence="3">Uncharacterized protein</fullName>
    </submittedName>
</protein>